<name>K3W4X9_GLOUD</name>
<dbReference type="EnsemblProtists" id="PYU1_T000020">
    <property type="protein sequence ID" value="PYU1_T000020"/>
    <property type="gene ID" value="PYU1_G000020"/>
</dbReference>
<dbReference type="PROSITE" id="PS51450">
    <property type="entry name" value="LRR"/>
    <property type="match status" value="2"/>
</dbReference>
<dbReference type="eggNOG" id="KOG0619">
    <property type="taxonomic scope" value="Eukaryota"/>
</dbReference>
<dbReference type="EMBL" id="GL376636">
    <property type="status" value="NOT_ANNOTATED_CDS"/>
    <property type="molecule type" value="Genomic_DNA"/>
</dbReference>
<dbReference type="STRING" id="431595.K3W4X9"/>
<keyword evidence="1" id="KW-0433">Leucine-rich repeat</keyword>
<dbReference type="VEuPathDB" id="FungiDB:PYU1_G000020"/>
<evidence type="ECO:0000256" key="3">
    <source>
        <dbReference type="SAM" id="MobiDB-lite"/>
    </source>
</evidence>
<organism evidence="4 5">
    <name type="scientific">Globisporangium ultimum (strain ATCC 200006 / CBS 805.95 / DAOM BR144)</name>
    <name type="common">Pythium ultimum</name>
    <dbReference type="NCBI Taxonomy" id="431595"/>
    <lineage>
        <taxon>Eukaryota</taxon>
        <taxon>Sar</taxon>
        <taxon>Stramenopiles</taxon>
        <taxon>Oomycota</taxon>
        <taxon>Peronosporomycetes</taxon>
        <taxon>Pythiales</taxon>
        <taxon>Pythiaceae</taxon>
        <taxon>Globisporangium</taxon>
    </lineage>
</organism>
<dbReference type="AlphaFoldDB" id="K3W4X9"/>
<dbReference type="InParanoid" id="K3W4X9"/>
<dbReference type="InterPro" id="IPR001611">
    <property type="entry name" value="Leu-rich_rpt"/>
</dbReference>
<dbReference type="SUPFAM" id="SSF52058">
    <property type="entry name" value="L domain-like"/>
    <property type="match status" value="1"/>
</dbReference>
<dbReference type="Pfam" id="PF13855">
    <property type="entry name" value="LRR_8"/>
    <property type="match status" value="1"/>
</dbReference>
<evidence type="ECO:0000256" key="1">
    <source>
        <dbReference type="ARBA" id="ARBA00022614"/>
    </source>
</evidence>
<feature type="compositionally biased region" description="Polar residues" evidence="3">
    <location>
        <begin position="27"/>
        <end position="40"/>
    </location>
</feature>
<evidence type="ECO:0000313" key="5">
    <source>
        <dbReference type="Proteomes" id="UP000019132"/>
    </source>
</evidence>
<reference evidence="5" key="2">
    <citation type="submission" date="2010-04" db="EMBL/GenBank/DDBJ databases">
        <authorList>
            <person name="Buell R."/>
            <person name="Hamilton J."/>
            <person name="Hostetler J."/>
        </authorList>
    </citation>
    <scope>NUCLEOTIDE SEQUENCE [LARGE SCALE GENOMIC DNA]</scope>
    <source>
        <strain evidence="5">DAOM:BR144</strain>
    </source>
</reference>
<sequence length="425" mass="47101">MGCAASVSVRASLTTVGPDPRILQMMPATTDSSDANPQISGSKRRLTLKHTPNLNSEPTQRLQSLVLSMAKSGKVELTSVVSRDGSAKEMGTLTKQMIPHLKQVPGVVLSMFNLTELNLRCNEITLIPKEIALLHALEVLNVAENQLNELPPEITQLSRLKTLDIAENHIKRFPDEIGKLTKLETLRANRNRLVALPNSIKHCARIKTINLYNNVVMSLGSGISELSELEELNVSNNMLVFFPDVKRWKNLKRLYLQVNRLTALPAFDALCNLELFTVQQNALQALPSMDNLIHLKKLDANTNHIPSIPPCFQHMTSLAHLNMRKNLLTHIPAYLSQCKCLEILDFGDNPVAAAVPVDLVTLPNLKTFLIDGTRITVVPIELMGLRNVVRVNLGGCLRMDDPETCEVVVELRKTCTDNGGWLKTG</sequence>
<dbReference type="Gene3D" id="3.80.10.10">
    <property type="entry name" value="Ribonuclease Inhibitor"/>
    <property type="match status" value="1"/>
</dbReference>
<keyword evidence="5" id="KW-1185">Reference proteome</keyword>
<evidence type="ECO:0000256" key="2">
    <source>
        <dbReference type="ARBA" id="ARBA00022737"/>
    </source>
</evidence>
<dbReference type="Proteomes" id="UP000019132">
    <property type="component" value="Unassembled WGS sequence"/>
</dbReference>
<protein>
    <submittedName>
        <fullName evidence="4">Uncharacterized protein</fullName>
    </submittedName>
</protein>
<dbReference type="SMART" id="SM00369">
    <property type="entry name" value="LRR_TYP"/>
    <property type="match status" value="10"/>
</dbReference>
<reference evidence="5" key="1">
    <citation type="journal article" date="2010" name="Genome Biol.">
        <title>Genome sequence of the necrotrophic plant pathogen Pythium ultimum reveals original pathogenicity mechanisms and effector repertoire.</title>
        <authorList>
            <person name="Levesque C.A."/>
            <person name="Brouwer H."/>
            <person name="Cano L."/>
            <person name="Hamilton J.P."/>
            <person name="Holt C."/>
            <person name="Huitema E."/>
            <person name="Raffaele S."/>
            <person name="Robideau G.P."/>
            <person name="Thines M."/>
            <person name="Win J."/>
            <person name="Zerillo M.M."/>
            <person name="Beakes G.W."/>
            <person name="Boore J.L."/>
            <person name="Busam D."/>
            <person name="Dumas B."/>
            <person name="Ferriera S."/>
            <person name="Fuerstenberg S.I."/>
            <person name="Gachon C.M."/>
            <person name="Gaulin E."/>
            <person name="Govers F."/>
            <person name="Grenville-Briggs L."/>
            <person name="Horner N."/>
            <person name="Hostetler J."/>
            <person name="Jiang R.H."/>
            <person name="Johnson J."/>
            <person name="Krajaejun T."/>
            <person name="Lin H."/>
            <person name="Meijer H.J."/>
            <person name="Moore B."/>
            <person name="Morris P."/>
            <person name="Phuntmart V."/>
            <person name="Puiu D."/>
            <person name="Shetty J."/>
            <person name="Stajich J.E."/>
            <person name="Tripathy S."/>
            <person name="Wawra S."/>
            <person name="van West P."/>
            <person name="Whitty B.R."/>
            <person name="Coutinho P.M."/>
            <person name="Henrissat B."/>
            <person name="Martin F."/>
            <person name="Thomas P.D."/>
            <person name="Tyler B.M."/>
            <person name="De Vries R.P."/>
            <person name="Kamoun S."/>
            <person name="Yandell M."/>
            <person name="Tisserat N."/>
            <person name="Buell C.R."/>
        </authorList>
    </citation>
    <scope>NUCLEOTIDE SEQUENCE</scope>
    <source>
        <strain evidence="5">DAOM:BR144</strain>
    </source>
</reference>
<dbReference type="InterPro" id="IPR032675">
    <property type="entry name" value="LRR_dom_sf"/>
</dbReference>
<reference evidence="4" key="3">
    <citation type="submission" date="2015-02" db="UniProtKB">
        <authorList>
            <consortium name="EnsemblProtists"/>
        </authorList>
    </citation>
    <scope>IDENTIFICATION</scope>
    <source>
        <strain evidence="4">DAOM BR144</strain>
    </source>
</reference>
<dbReference type="PANTHER" id="PTHR48051">
    <property type="match status" value="1"/>
</dbReference>
<evidence type="ECO:0000313" key="4">
    <source>
        <dbReference type="EnsemblProtists" id="PYU1_T000020"/>
    </source>
</evidence>
<dbReference type="SMART" id="SM00364">
    <property type="entry name" value="LRR_BAC"/>
    <property type="match status" value="5"/>
</dbReference>
<feature type="region of interest" description="Disordered" evidence="3">
    <location>
        <begin position="20"/>
        <end position="40"/>
    </location>
</feature>
<keyword evidence="2" id="KW-0677">Repeat</keyword>
<dbReference type="InterPro" id="IPR050216">
    <property type="entry name" value="LRR_domain-containing"/>
</dbReference>
<dbReference type="HOGENOM" id="CLU_658043_0_0_1"/>
<dbReference type="GO" id="GO:0005737">
    <property type="term" value="C:cytoplasm"/>
    <property type="evidence" value="ECO:0007669"/>
    <property type="project" value="TreeGrafter"/>
</dbReference>
<dbReference type="InterPro" id="IPR003591">
    <property type="entry name" value="Leu-rich_rpt_typical-subtyp"/>
</dbReference>
<dbReference type="PANTHER" id="PTHR48051:SF1">
    <property type="entry name" value="RAS SUPPRESSOR PROTEIN 1"/>
    <property type="match status" value="1"/>
</dbReference>
<dbReference type="OMA" id="RMDDPET"/>
<proteinExistence type="predicted"/>
<accession>K3W4X9</accession>
<dbReference type="Pfam" id="PF00560">
    <property type="entry name" value="LRR_1"/>
    <property type="match status" value="1"/>
</dbReference>